<evidence type="ECO:0000313" key="5">
    <source>
        <dbReference type="Proteomes" id="UP000193067"/>
    </source>
</evidence>
<dbReference type="STRING" id="1353009.A0A1Y2IU82"/>
<accession>A0A1Y2IU82</accession>
<dbReference type="PANTHER" id="PTHR42032:SF1">
    <property type="entry name" value="YALI0E30679P"/>
    <property type="match status" value="1"/>
</dbReference>
<keyword evidence="3" id="KW-0812">Transmembrane</keyword>
<feature type="compositionally biased region" description="Acidic residues" evidence="2">
    <location>
        <begin position="31"/>
        <end position="49"/>
    </location>
</feature>
<feature type="transmembrane region" description="Helical" evidence="3">
    <location>
        <begin position="177"/>
        <end position="194"/>
    </location>
</feature>
<keyword evidence="3" id="KW-0472">Membrane</keyword>
<feature type="transmembrane region" description="Helical" evidence="3">
    <location>
        <begin position="116"/>
        <end position="138"/>
    </location>
</feature>
<evidence type="ECO:0000256" key="3">
    <source>
        <dbReference type="SAM" id="Phobius"/>
    </source>
</evidence>
<dbReference type="AlphaFoldDB" id="A0A1Y2IU82"/>
<evidence type="ECO:0000256" key="1">
    <source>
        <dbReference type="SAM" id="Coils"/>
    </source>
</evidence>
<feature type="coiled-coil region" evidence="1">
    <location>
        <begin position="254"/>
        <end position="288"/>
    </location>
</feature>
<feature type="region of interest" description="Disordered" evidence="2">
    <location>
        <begin position="430"/>
        <end position="484"/>
    </location>
</feature>
<keyword evidence="3" id="KW-1133">Transmembrane helix</keyword>
<proteinExistence type="predicted"/>
<gene>
    <name evidence="4" type="ORF">PYCCODRAFT_1476708</name>
</gene>
<keyword evidence="1" id="KW-0175">Coiled coil</keyword>
<feature type="region of interest" description="Disordered" evidence="2">
    <location>
        <begin position="1"/>
        <end position="82"/>
    </location>
</feature>
<evidence type="ECO:0000313" key="4">
    <source>
        <dbReference type="EMBL" id="OSD03761.1"/>
    </source>
</evidence>
<dbReference type="OrthoDB" id="10263751at2759"/>
<evidence type="ECO:0000256" key="2">
    <source>
        <dbReference type="SAM" id="MobiDB-lite"/>
    </source>
</evidence>
<organism evidence="4 5">
    <name type="scientific">Trametes coccinea (strain BRFM310)</name>
    <name type="common">Pycnoporus coccineus</name>
    <dbReference type="NCBI Taxonomy" id="1353009"/>
    <lineage>
        <taxon>Eukaryota</taxon>
        <taxon>Fungi</taxon>
        <taxon>Dikarya</taxon>
        <taxon>Basidiomycota</taxon>
        <taxon>Agaricomycotina</taxon>
        <taxon>Agaricomycetes</taxon>
        <taxon>Polyporales</taxon>
        <taxon>Polyporaceae</taxon>
        <taxon>Trametes</taxon>
    </lineage>
</organism>
<dbReference type="EMBL" id="KZ084099">
    <property type="protein sequence ID" value="OSD03761.1"/>
    <property type="molecule type" value="Genomic_DNA"/>
</dbReference>
<name>A0A1Y2IU82_TRAC3</name>
<sequence>MSSSAAQAGPSHRASMPTPPRESTYARAGYSDEESGSELDSSGSDEEFESATQGYKSPSPAAGVKGKAPASPSRTSKHQASAKRAGSWADLDLSIIVALVSPIGNWLTGGDHIKNLFLIILLIFYLHQIVEIPWQLYLSSRPRKHTRRTVASKHHRDEDAAARLAALAENELRRHELFYLGLAIASPFIGAAFLRYVLSALGDNQALSWFSTTLFVLATGIRPWTHLINRLNERTEELHDALHTPDEESLAHIQEETQRALDAALKRIDALEREMQDLREGVKRSEQLREVCDDLSEILGDVERATKRNERKTDNMRSAMGARLSTVEFGLVQLEERRRKDIAAIEAAGFRLPEKSVLFKQARAYFWSFVDKVMYLPRALLLLGMDEPRVYNAPPTPPSEPNGNGNGAAVHVTGILLNRVRSPEKHLAHLAPRLETIPEAEDSDSEGTFVSEKDGNGGRKSARSRSRSRSGSSITRPRVPKPTSYGQRAFEYAQGAVLWPYRASVRVLVAVLPPVARVMPKV</sequence>
<dbReference type="PANTHER" id="PTHR42032">
    <property type="entry name" value="YALI0E30679P"/>
    <property type="match status" value="1"/>
</dbReference>
<reference evidence="4 5" key="1">
    <citation type="journal article" date="2015" name="Biotechnol. Biofuels">
        <title>Enhanced degradation of softwood versus hardwood by the white-rot fungus Pycnoporus coccineus.</title>
        <authorList>
            <person name="Couturier M."/>
            <person name="Navarro D."/>
            <person name="Chevret D."/>
            <person name="Henrissat B."/>
            <person name="Piumi F."/>
            <person name="Ruiz-Duenas F.J."/>
            <person name="Martinez A.T."/>
            <person name="Grigoriev I.V."/>
            <person name="Riley R."/>
            <person name="Lipzen A."/>
            <person name="Berrin J.G."/>
            <person name="Master E.R."/>
            <person name="Rosso M.N."/>
        </authorList>
    </citation>
    <scope>NUCLEOTIDE SEQUENCE [LARGE SCALE GENOMIC DNA]</scope>
    <source>
        <strain evidence="4 5">BRFM310</strain>
    </source>
</reference>
<protein>
    <submittedName>
        <fullName evidence="4">Uncharacterized protein</fullName>
    </submittedName>
</protein>
<dbReference type="Proteomes" id="UP000193067">
    <property type="component" value="Unassembled WGS sequence"/>
</dbReference>
<keyword evidence="5" id="KW-1185">Reference proteome</keyword>